<comment type="caution">
    <text evidence="1">The sequence shown here is derived from an EMBL/GenBank/DDBJ whole genome shotgun (WGS) entry which is preliminary data.</text>
</comment>
<proteinExistence type="predicted"/>
<accession>A0ACC0B6H7</accession>
<dbReference type="EMBL" id="CM044704">
    <property type="protein sequence ID" value="KAI5668245.1"/>
    <property type="molecule type" value="Genomic_DNA"/>
</dbReference>
<dbReference type="Proteomes" id="UP001060085">
    <property type="component" value="Linkage Group LG04"/>
</dbReference>
<keyword evidence="2" id="KW-1185">Reference proteome</keyword>
<sequence>MYHTSPVPAKGLPVGLQPHQNCCTDLRKPYASNRRKRTTAVQKNSRVMVRVQKTGRPVFQYQQDHRESVGRFSSKKEGSLRKSGWPHARTLLSLSFGPLLLTKKRAACTVRQGQ</sequence>
<name>A0ACC0B6H7_CATRO</name>
<reference evidence="2" key="1">
    <citation type="journal article" date="2023" name="Nat. Plants">
        <title>Single-cell RNA sequencing provides a high-resolution roadmap for understanding the multicellular compartmentation of specialized metabolism.</title>
        <authorList>
            <person name="Sun S."/>
            <person name="Shen X."/>
            <person name="Li Y."/>
            <person name="Li Y."/>
            <person name="Wang S."/>
            <person name="Li R."/>
            <person name="Zhang H."/>
            <person name="Shen G."/>
            <person name="Guo B."/>
            <person name="Wei J."/>
            <person name="Xu J."/>
            <person name="St-Pierre B."/>
            <person name="Chen S."/>
            <person name="Sun C."/>
        </authorList>
    </citation>
    <scope>NUCLEOTIDE SEQUENCE [LARGE SCALE GENOMIC DNA]</scope>
</reference>
<evidence type="ECO:0000313" key="2">
    <source>
        <dbReference type="Proteomes" id="UP001060085"/>
    </source>
</evidence>
<organism evidence="1 2">
    <name type="scientific">Catharanthus roseus</name>
    <name type="common">Madagascar periwinkle</name>
    <name type="synonym">Vinca rosea</name>
    <dbReference type="NCBI Taxonomy" id="4058"/>
    <lineage>
        <taxon>Eukaryota</taxon>
        <taxon>Viridiplantae</taxon>
        <taxon>Streptophyta</taxon>
        <taxon>Embryophyta</taxon>
        <taxon>Tracheophyta</taxon>
        <taxon>Spermatophyta</taxon>
        <taxon>Magnoliopsida</taxon>
        <taxon>eudicotyledons</taxon>
        <taxon>Gunneridae</taxon>
        <taxon>Pentapetalae</taxon>
        <taxon>asterids</taxon>
        <taxon>lamiids</taxon>
        <taxon>Gentianales</taxon>
        <taxon>Apocynaceae</taxon>
        <taxon>Rauvolfioideae</taxon>
        <taxon>Vinceae</taxon>
        <taxon>Catharanthinae</taxon>
        <taxon>Catharanthus</taxon>
    </lineage>
</organism>
<protein>
    <submittedName>
        <fullName evidence="1">Uncharacterized protein</fullName>
    </submittedName>
</protein>
<evidence type="ECO:0000313" key="1">
    <source>
        <dbReference type="EMBL" id="KAI5668245.1"/>
    </source>
</evidence>
<gene>
    <name evidence="1" type="ORF">M9H77_18098</name>
</gene>